<evidence type="ECO:0000313" key="2">
    <source>
        <dbReference type="EMBL" id="OAQ69778.1"/>
    </source>
</evidence>
<feature type="region of interest" description="Disordered" evidence="1">
    <location>
        <begin position="81"/>
        <end position="104"/>
    </location>
</feature>
<dbReference type="GeneID" id="28846018"/>
<organism evidence="2 3">
    <name type="scientific">Pochonia chlamydosporia 170</name>
    <dbReference type="NCBI Taxonomy" id="1380566"/>
    <lineage>
        <taxon>Eukaryota</taxon>
        <taxon>Fungi</taxon>
        <taxon>Dikarya</taxon>
        <taxon>Ascomycota</taxon>
        <taxon>Pezizomycotina</taxon>
        <taxon>Sordariomycetes</taxon>
        <taxon>Hypocreomycetidae</taxon>
        <taxon>Hypocreales</taxon>
        <taxon>Clavicipitaceae</taxon>
        <taxon>Pochonia</taxon>
    </lineage>
</organism>
<reference evidence="2 3" key="1">
    <citation type="journal article" date="2016" name="PLoS Pathog.">
        <title>Biosynthesis of antibiotic leucinostatins in bio-control fungus Purpureocillium lilacinum and their inhibition on phytophthora revealed by genome mining.</title>
        <authorList>
            <person name="Wang G."/>
            <person name="Liu Z."/>
            <person name="Lin R."/>
            <person name="Li E."/>
            <person name="Mao Z."/>
            <person name="Ling J."/>
            <person name="Yang Y."/>
            <person name="Yin W.B."/>
            <person name="Xie B."/>
        </authorList>
    </citation>
    <scope>NUCLEOTIDE SEQUENCE [LARGE SCALE GENOMIC DNA]</scope>
    <source>
        <strain evidence="2">170</strain>
    </source>
</reference>
<evidence type="ECO:0000256" key="1">
    <source>
        <dbReference type="SAM" id="MobiDB-lite"/>
    </source>
</evidence>
<dbReference type="AlphaFoldDB" id="A0A179FX28"/>
<dbReference type="EMBL" id="LSBJ02000002">
    <property type="protein sequence ID" value="OAQ69778.1"/>
    <property type="molecule type" value="Genomic_DNA"/>
</dbReference>
<keyword evidence="3" id="KW-1185">Reference proteome</keyword>
<dbReference type="KEGG" id="pchm:VFPPC_02362"/>
<comment type="caution">
    <text evidence="2">The sequence shown here is derived from an EMBL/GenBank/DDBJ whole genome shotgun (WGS) entry which is preliminary data.</text>
</comment>
<gene>
    <name evidence="2" type="ORF">VFPPC_02362</name>
</gene>
<proteinExistence type="predicted"/>
<dbReference type="RefSeq" id="XP_018146315.1">
    <property type="nucleotide sequence ID" value="XM_018282024.1"/>
</dbReference>
<name>A0A179FX28_METCM</name>
<evidence type="ECO:0000313" key="3">
    <source>
        <dbReference type="Proteomes" id="UP000078397"/>
    </source>
</evidence>
<accession>A0A179FX28</accession>
<dbReference type="Proteomes" id="UP000078397">
    <property type="component" value="Unassembled WGS sequence"/>
</dbReference>
<sequence>MVIRQTSVWFISHDEPYLYCQYYRNVDHHALGPRQCIIGKCLAIVQAVFVKWIILLFSPSNTDFLLFSQSIAASVIRSSSSWSWNEPRPGKSTVSSLPGSDDMS</sequence>
<protein>
    <submittedName>
        <fullName evidence="2">Uncharacterized protein</fullName>
    </submittedName>
</protein>